<protein>
    <submittedName>
        <fullName evidence="1">DUF4265 domain-containing protein</fullName>
    </submittedName>
</protein>
<sequence length="164" mass="18684">MNANVQFITHDTPAVRPDRAQIAQVDLAPFGLPNLMEQVWLKSIGGEEYEMCCLPFRVYGLALGDVVRLDLTSRIVSRIKRRSGNRVFRLFFPVSIADREFRSVKRTIVSRIENSGLLAEWSGPRHVAIDVPVSGSIDSVWEVVRENEGVILWEWADVEEFRAE</sequence>
<keyword evidence="2" id="KW-1185">Reference proteome</keyword>
<dbReference type="InterPro" id="IPR025361">
    <property type="entry name" value="DUF4265"/>
</dbReference>
<organism evidence="1 2">
    <name type="scientific">Streptomyces drozdowiczii</name>
    <dbReference type="NCBI Taxonomy" id="202862"/>
    <lineage>
        <taxon>Bacteria</taxon>
        <taxon>Bacillati</taxon>
        <taxon>Actinomycetota</taxon>
        <taxon>Actinomycetes</taxon>
        <taxon>Kitasatosporales</taxon>
        <taxon>Streptomycetaceae</taxon>
        <taxon>Streptomyces</taxon>
    </lineage>
</organism>
<reference evidence="1" key="1">
    <citation type="journal article" date="2022" name="Front. Microbiol.">
        <title>Mirubactin C rescues the lethal effect of cell wall biosynthesis mutations in Bacillus subtilis.</title>
        <authorList>
            <person name="Kepplinger B."/>
            <person name="Wen X."/>
            <person name="Tyler A.R."/>
            <person name="Kim B.Y."/>
            <person name="Brown J."/>
            <person name="Banks P."/>
            <person name="Dashti Y."/>
            <person name="Mackenzie E.S."/>
            <person name="Wills C."/>
            <person name="Kawai Y."/>
            <person name="Waldron K.J."/>
            <person name="Allenby N.E.E."/>
            <person name="Wu L.J."/>
            <person name="Hall M.J."/>
            <person name="Errington J."/>
        </authorList>
    </citation>
    <scope>NUCLEOTIDE SEQUENCE</scope>
    <source>
        <strain evidence="1">MDA8-470</strain>
    </source>
</reference>
<dbReference type="Pfam" id="PF14085">
    <property type="entry name" value="DUF4265"/>
    <property type="match status" value="1"/>
</dbReference>
<evidence type="ECO:0000313" key="2">
    <source>
        <dbReference type="Proteomes" id="UP001164963"/>
    </source>
</evidence>
<name>A0ABY6PRI3_9ACTN</name>
<dbReference type="EMBL" id="CP098740">
    <property type="protein sequence ID" value="UZK54731.1"/>
    <property type="molecule type" value="Genomic_DNA"/>
</dbReference>
<evidence type="ECO:0000313" key="1">
    <source>
        <dbReference type="EMBL" id="UZK54731.1"/>
    </source>
</evidence>
<proteinExistence type="predicted"/>
<dbReference type="RefSeq" id="WP_265541890.1">
    <property type="nucleotide sequence ID" value="NZ_CP098740.1"/>
</dbReference>
<dbReference type="Proteomes" id="UP001164963">
    <property type="component" value="Chromosome"/>
</dbReference>
<accession>A0ABY6PRI3</accession>
<gene>
    <name evidence="1" type="ORF">NEH16_11800</name>
</gene>